<dbReference type="Pfam" id="PF00646">
    <property type="entry name" value="F-box"/>
    <property type="match status" value="1"/>
</dbReference>
<dbReference type="InterPro" id="IPR013187">
    <property type="entry name" value="F-box-assoc_dom_typ3"/>
</dbReference>
<feature type="transmembrane region" description="Helical" evidence="1">
    <location>
        <begin position="44"/>
        <end position="63"/>
    </location>
</feature>
<keyword evidence="1" id="KW-0472">Membrane</keyword>
<comment type="caution">
    <text evidence="3">The sequence shown here is derived from an EMBL/GenBank/DDBJ whole genome shotgun (WGS) entry which is preliminary data.</text>
</comment>
<feature type="transmembrane region" description="Helical" evidence="1">
    <location>
        <begin position="12"/>
        <end position="32"/>
    </location>
</feature>
<protein>
    <submittedName>
        <fullName evidence="3">F-box domain containing protein</fullName>
    </submittedName>
</protein>
<gene>
    <name evidence="3" type="ORF">TorRG33x02_272200</name>
</gene>
<dbReference type="InterPro" id="IPR036047">
    <property type="entry name" value="F-box-like_dom_sf"/>
</dbReference>
<proteinExistence type="predicted"/>
<evidence type="ECO:0000313" key="3">
    <source>
        <dbReference type="EMBL" id="PON64804.1"/>
    </source>
</evidence>
<organism evidence="3 4">
    <name type="scientific">Trema orientale</name>
    <name type="common">Charcoal tree</name>
    <name type="synonym">Celtis orientalis</name>
    <dbReference type="NCBI Taxonomy" id="63057"/>
    <lineage>
        <taxon>Eukaryota</taxon>
        <taxon>Viridiplantae</taxon>
        <taxon>Streptophyta</taxon>
        <taxon>Embryophyta</taxon>
        <taxon>Tracheophyta</taxon>
        <taxon>Spermatophyta</taxon>
        <taxon>Magnoliopsida</taxon>
        <taxon>eudicotyledons</taxon>
        <taxon>Gunneridae</taxon>
        <taxon>Pentapetalae</taxon>
        <taxon>rosids</taxon>
        <taxon>fabids</taxon>
        <taxon>Rosales</taxon>
        <taxon>Cannabaceae</taxon>
        <taxon>Trema</taxon>
    </lineage>
</organism>
<sequence length="458" mass="53415">MFFFWLLLQRSLNLVWFLYTLLCSFLLFLLAVRCSCSRFLLGYLVRFCSSYLELLSLVLVFYGNKINSNHSFIFFGLLLKESDFWSSSNMSKRFKYDHHNQEHVANQLQLDTPELPLDMITEILSWMPVNSLLRSKCVSKEWLSLIQDPCFVSIHMRRATATPLSLHDEADLILDDDRFRIIDSFSGLLLKQNIETHKYHLCNPATRQMLHLPDPNHGVLCMPDPNLGTFFTLSAYNSCTHECKLAFTYYSLNKEGVEQRVSEILSVGRDDRWRPLRHQPPREDGKVVMECFLRSEGEFHSVKTVQNGQDLELKVLSFDIWKETFVASTLPRGIFLDLSETFLFLWDSCLAVSEITEEALHVMVLEHCTGGFRWSRSKIVVPLRFLREETYPKEKLVPVRGTSSDLWFQFKEKIEFCYHVETGKIKGTKPLLPKKKKHPYEYRPSLVTLEGMIPEGNH</sequence>
<dbReference type="OrthoDB" id="906973at2759"/>
<dbReference type="Gene3D" id="1.20.1280.50">
    <property type="match status" value="1"/>
</dbReference>
<dbReference type="InterPro" id="IPR001810">
    <property type="entry name" value="F-box_dom"/>
</dbReference>
<dbReference type="Proteomes" id="UP000237000">
    <property type="component" value="Unassembled WGS sequence"/>
</dbReference>
<evidence type="ECO:0000313" key="4">
    <source>
        <dbReference type="Proteomes" id="UP000237000"/>
    </source>
</evidence>
<keyword evidence="4" id="KW-1185">Reference proteome</keyword>
<dbReference type="SUPFAM" id="SSF81383">
    <property type="entry name" value="F-box domain"/>
    <property type="match status" value="1"/>
</dbReference>
<keyword evidence="1" id="KW-1133">Transmembrane helix</keyword>
<dbReference type="Pfam" id="PF08268">
    <property type="entry name" value="FBA_3"/>
    <property type="match status" value="1"/>
</dbReference>
<dbReference type="SMART" id="SM00256">
    <property type="entry name" value="FBOX"/>
    <property type="match status" value="1"/>
</dbReference>
<accession>A0A2P5CUS4</accession>
<evidence type="ECO:0000256" key="1">
    <source>
        <dbReference type="SAM" id="Phobius"/>
    </source>
</evidence>
<dbReference type="InterPro" id="IPR050796">
    <property type="entry name" value="SCF_F-box_component"/>
</dbReference>
<dbReference type="InParanoid" id="A0A2P5CUS4"/>
<feature type="domain" description="F-box" evidence="2">
    <location>
        <begin position="109"/>
        <end position="159"/>
    </location>
</feature>
<dbReference type="PROSITE" id="PS50181">
    <property type="entry name" value="FBOX"/>
    <property type="match status" value="1"/>
</dbReference>
<dbReference type="PANTHER" id="PTHR31672:SF13">
    <property type="entry name" value="F-BOX PROTEIN CPR30-LIKE"/>
    <property type="match status" value="1"/>
</dbReference>
<keyword evidence="1" id="KW-0812">Transmembrane</keyword>
<name>A0A2P5CUS4_TREOI</name>
<dbReference type="AlphaFoldDB" id="A0A2P5CUS4"/>
<evidence type="ECO:0000259" key="2">
    <source>
        <dbReference type="PROSITE" id="PS50181"/>
    </source>
</evidence>
<dbReference type="PANTHER" id="PTHR31672">
    <property type="entry name" value="BNACNNG10540D PROTEIN"/>
    <property type="match status" value="1"/>
</dbReference>
<dbReference type="EMBL" id="JXTC01000325">
    <property type="protein sequence ID" value="PON64804.1"/>
    <property type="molecule type" value="Genomic_DNA"/>
</dbReference>
<dbReference type="CDD" id="cd22157">
    <property type="entry name" value="F-box_AtFBW1-like"/>
    <property type="match status" value="1"/>
</dbReference>
<reference evidence="4" key="1">
    <citation type="submission" date="2016-06" db="EMBL/GenBank/DDBJ databases">
        <title>Parallel loss of symbiosis genes in relatives of nitrogen-fixing non-legume Parasponia.</title>
        <authorList>
            <person name="Van Velzen R."/>
            <person name="Holmer R."/>
            <person name="Bu F."/>
            <person name="Rutten L."/>
            <person name="Van Zeijl A."/>
            <person name="Liu W."/>
            <person name="Santuari L."/>
            <person name="Cao Q."/>
            <person name="Sharma T."/>
            <person name="Shen D."/>
            <person name="Roswanjaya Y."/>
            <person name="Wardhani T."/>
            <person name="Kalhor M.S."/>
            <person name="Jansen J."/>
            <person name="Van den Hoogen J."/>
            <person name="Gungor B."/>
            <person name="Hartog M."/>
            <person name="Hontelez J."/>
            <person name="Verver J."/>
            <person name="Yang W.-C."/>
            <person name="Schijlen E."/>
            <person name="Repin R."/>
            <person name="Schilthuizen M."/>
            <person name="Schranz E."/>
            <person name="Heidstra R."/>
            <person name="Miyata K."/>
            <person name="Fedorova E."/>
            <person name="Kohlen W."/>
            <person name="Bisseling T."/>
            <person name="Smit S."/>
            <person name="Geurts R."/>
        </authorList>
    </citation>
    <scope>NUCLEOTIDE SEQUENCE [LARGE SCALE GENOMIC DNA]</scope>
    <source>
        <strain evidence="4">cv. RG33-2</strain>
    </source>
</reference>